<dbReference type="Pfam" id="PF00156">
    <property type="entry name" value="Pribosyltran"/>
    <property type="match status" value="1"/>
</dbReference>
<dbReference type="SUPFAM" id="SSF53271">
    <property type="entry name" value="PRTase-like"/>
    <property type="match status" value="1"/>
</dbReference>
<organism evidence="3 4">
    <name type="scientific">Treponema bryantii</name>
    <dbReference type="NCBI Taxonomy" id="163"/>
    <lineage>
        <taxon>Bacteria</taxon>
        <taxon>Pseudomonadati</taxon>
        <taxon>Spirochaetota</taxon>
        <taxon>Spirochaetia</taxon>
        <taxon>Spirochaetales</taxon>
        <taxon>Treponemataceae</taxon>
        <taxon>Treponema</taxon>
    </lineage>
</organism>
<dbReference type="OrthoDB" id="9779910at2"/>
<evidence type="ECO:0000256" key="1">
    <source>
        <dbReference type="ARBA" id="ARBA00008007"/>
    </source>
</evidence>
<dbReference type="EMBL" id="FORI01000004">
    <property type="protein sequence ID" value="SFI67647.1"/>
    <property type="molecule type" value="Genomic_DNA"/>
</dbReference>
<dbReference type="Proteomes" id="UP000182737">
    <property type="component" value="Unassembled WGS sequence"/>
</dbReference>
<protein>
    <submittedName>
        <fullName evidence="3">ComF family protein</fullName>
    </submittedName>
</protein>
<gene>
    <name evidence="3" type="ORF">SAMN04487775_10480</name>
</gene>
<dbReference type="RefSeq" id="WP_074931195.1">
    <property type="nucleotide sequence ID" value="NZ_FORI01000004.1"/>
</dbReference>
<comment type="similarity">
    <text evidence="1">Belongs to the ComF/GntX family.</text>
</comment>
<evidence type="ECO:0000313" key="3">
    <source>
        <dbReference type="EMBL" id="SFI67647.1"/>
    </source>
</evidence>
<dbReference type="InterPro" id="IPR029057">
    <property type="entry name" value="PRTase-like"/>
</dbReference>
<evidence type="ECO:0000259" key="2">
    <source>
        <dbReference type="Pfam" id="PF00156"/>
    </source>
</evidence>
<proteinExistence type="inferred from homology"/>
<sequence>MKDKCMICRENPVLKNTDRVIPLFSYRLWNRELMFRWKMSEEREFSPIFAKLLCEVLRKTDNRVIVPVPPRKGKIRKNGWDQIDELCSFLEKRYGFKVLKILERNSSKQQKKLSRIQRLESIKSAYSLCSSKVIDRALKPFSGRLPSSVCIIDDVCTTGSTLESCAEILKKEGITVVNAVTLFTVD</sequence>
<accession>A0A1I3K580</accession>
<name>A0A1I3K580_9SPIR</name>
<dbReference type="AlphaFoldDB" id="A0A1I3K580"/>
<dbReference type="CDD" id="cd06223">
    <property type="entry name" value="PRTases_typeI"/>
    <property type="match status" value="1"/>
</dbReference>
<evidence type="ECO:0000313" key="4">
    <source>
        <dbReference type="Proteomes" id="UP000182737"/>
    </source>
</evidence>
<dbReference type="PANTHER" id="PTHR47505">
    <property type="entry name" value="DNA UTILIZATION PROTEIN YHGH"/>
    <property type="match status" value="1"/>
</dbReference>
<keyword evidence="4" id="KW-1185">Reference proteome</keyword>
<dbReference type="InterPro" id="IPR000836">
    <property type="entry name" value="PRTase_dom"/>
</dbReference>
<dbReference type="Gene3D" id="3.40.50.2020">
    <property type="match status" value="1"/>
</dbReference>
<reference evidence="4" key="1">
    <citation type="submission" date="2016-10" db="EMBL/GenBank/DDBJ databases">
        <authorList>
            <person name="Varghese N."/>
            <person name="Submissions S."/>
        </authorList>
    </citation>
    <scope>NUCLEOTIDE SEQUENCE [LARGE SCALE GENOMIC DNA]</scope>
    <source>
        <strain evidence="4">XBD1002</strain>
    </source>
</reference>
<dbReference type="InterPro" id="IPR051910">
    <property type="entry name" value="ComF/GntX_DNA_util-trans"/>
</dbReference>
<dbReference type="PANTHER" id="PTHR47505:SF1">
    <property type="entry name" value="DNA UTILIZATION PROTEIN YHGH"/>
    <property type="match status" value="1"/>
</dbReference>
<feature type="domain" description="Phosphoribosyltransferase" evidence="2">
    <location>
        <begin position="147"/>
        <end position="183"/>
    </location>
</feature>